<comment type="similarity">
    <text evidence="5 16">Belongs to the cytochrome P450 family.</text>
</comment>
<dbReference type="Proteomes" id="UP000837857">
    <property type="component" value="Chromosome 19"/>
</dbReference>
<dbReference type="InterPro" id="IPR017972">
    <property type="entry name" value="Cyt_P450_CS"/>
</dbReference>
<comment type="subcellular location">
    <subcellularLocation>
        <location evidence="4">Endoplasmic reticulum membrane</location>
        <topology evidence="4">Peripheral membrane protein</topology>
    </subcellularLocation>
    <subcellularLocation>
        <location evidence="3">Microsome membrane</location>
        <topology evidence="3">Peripheral membrane protein</topology>
    </subcellularLocation>
</comment>
<comment type="cofactor">
    <cofactor evidence="1">
        <name>heme</name>
        <dbReference type="ChEBI" id="CHEBI:30413"/>
    </cofactor>
</comment>
<evidence type="ECO:0000256" key="1">
    <source>
        <dbReference type="ARBA" id="ARBA00001971"/>
    </source>
</evidence>
<keyword evidence="7 16" id="KW-0349">Heme</keyword>
<evidence type="ECO:0000256" key="12">
    <source>
        <dbReference type="ARBA" id="ARBA00023004"/>
    </source>
</evidence>
<evidence type="ECO:0000256" key="14">
    <source>
        <dbReference type="ARBA" id="ARBA00023136"/>
    </source>
</evidence>
<evidence type="ECO:0000256" key="17">
    <source>
        <dbReference type="SAM" id="Coils"/>
    </source>
</evidence>
<keyword evidence="12 16" id="KW-0408">Iron</keyword>
<dbReference type="CDD" id="cd11056">
    <property type="entry name" value="CYP6-like"/>
    <property type="match status" value="1"/>
</dbReference>
<feature type="non-terminal residue" evidence="18">
    <location>
        <position position="1"/>
    </location>
</feature>
<keyword evidence="17" id="KW-0175">Coiled coil</keyword>
<evidence type="ECO:0000256" key="11">
    <source>
        <dbReference type="ARBA" id="ARBA00023002"/>
    </source>
</evidence>
<evidence type="ECO:0000313" key="19">
    <source>
        <dbReference type="Proteomes" id="UP000837857"/>
    </source>
</evidence>
<keyword evidence="9" id="KW-0256">Endoplasmic reticulum</keyword>
<dbReference type="EC" id="1.14.14.1" evidence="6"/>
<feature type="coiled-coil region" evidence="17">
    <location>
        <begin position="258"/>
        <end position="289"/>
    </location>
</feature>
<evidence type="ECO:0000256" key="16">
    <source>
        <dbReference type="RuleBase" id="RU000461"/>
    </source>
</evidence>
<dbReference type="InterPro" id="IPR036396">
    <property type="entry name" value="Cyt_P450_sf"/>
</dbReference>
<evidence type="ECO:0000256" key="2">
    <source>
        <dbReference type="ARBA" id="ARBA00003690"/>
    </source>
</evidence>
<evidence type="ECO:0000256" key="4">
    <source>
        <dbReference type="ARBA" id="ARBA00004406"/>
    </source>
</evidence>
<evidence type="ECO:0000256" key="9">
    <source>
        <dbReference type="ARBA" id="ARBA00022824"/>
    </source>
</evidence>
<evidence type="ECO:0000256" key="15">
    <source>
        <dbReference type="ARBA" id="ARBA00047827"/>
    </source>
</evidence>
<evidence type="ECO:0000256" key="3">
    <source>
        <dbReference type="ARBA" id="ARBA00004174"/>
    </source>
</evidence>
<protein>
    <recommendedName>
        <fullName evidence="6">unspecific monooxygenase</fullName>
        <ecNumber evidence="6">1.14.14.1</ecNumber>
    </recommendedName>
</protein>
<dbReference type="Gene3D" id="1.10.630.10">
    <property type="entry name" value="Cytochrome P450"/>
    <property type="match status" value="1"/>
</dbReference>
<dbReference type="PROSITE" id="PS00086">
    <property type="entry name" value="CYTOCHROME_P450"/>
    <property type="match status" value="1"/>
</dbReference>
<dbReference type="PANTHER" id="PTHR24292">
    <property type="entry name" value="CYTOCHROME P450"/>
    <property type="match status" value="1"/>
</dbReference>
<reference evidence="18" key="1">
    <citation type="submission" date="2022-03" db="EMBL/GenBank/DDBJ databases">
        <authorList>
            <person name="Martin H S."/>
        </authorList>
    </citation>
    <scope>NUCLEOTIDE SEQUENCE</scope>
</reference>
<evidence type="ECO:0000313" key="18">
    <source>
        <dbReference type="EMBL" id="CAH2049665.1"/>
    </source>
</evidence>
<keyword evidence="13 16" id="KW-0503">Monooxygenase</keyword>
<dbReference type="PRINTS" id="PR00465">
    <property type="entry name" value="EP450IV"/>
</dbReference>
<evidence type="ECO:0000256" key="6">
    <source>
        <dbReference type="ARBA" id="ARBA00012109"/>
    </source>
</evidence>
<evidence type="ECO:0000256" key="8">
    <source>
        <dbReference type="ARBA" id="ARBA00022723"/>
    </source>
</evidence>
<evidence type="ECO:0000256" key="5">
    <source>
        <dbReference type="ARBA" id="ARBA00010617"/>
    </source>
</evidence>
<dbReference type="PRINTS" id="PR00385">
    <property type="entry name" value="P450"/>
</dbReference>
<dbReference type="PANTHER" id="PTHR24292:SF45">
    <property type="entry name" value="CYTOCHROME P450 6G1-RELATED"/>
    <property type="match status" value="1"/>
</dbReference>
<proteinExistence type="inferred from homology"/>
<dbReference type="EMBL" id="OW152831">
    <property type="protein sequence ID" value="CAH2049665.1"/>
    <property type="molecule type" value="Genomic_DNA"/>
</dbReference>
<dbReference type="InterPro" id="IPR050476">
    <property type="entry name" value="Insect_CytP450_Detox"/>
</dbReference>
<comment type="function">
    <text evidence="2">May be involved in the metabolism of insect hormones and in the breakdown of synthetic insecticides.</text>
</comment>
<keyword evidence="10" id="KW-0492">Microsome</keyword>
<gene>
    <name evidence="18" type="ORF">IPOD504_LOCUS6995</name>
</gene>
<name>A0ABN8I6S5_9NEOP</name>
<dbReference type="SUPFAM" id="SSF48264">
    <property type="entry name" value="Cytochrome P450"/>
    <property type="match status" value="1"/>
</dbReference>
<keyword evidence="14" id="KW-0472">Membrane</keyword>
<keyword evidence="19" id="KW-1185">Reference proteome</keyword>
<dbReference type="InterPro" id="IPR002403">
    <property type="entry name" value="Cyt_P450_E_grp-IV"/>
</dbReference>
<evidence type="ECO:0000256" key="7">
    <source>
        <dbReference type="ARBA" id="ARBA00022617"/>
    </source>
</evidence>
<evidence type="ECO:0000256" key="10">
    <source>
        <dbReference type="ARBA" id="ARBA00022848"/>
    </source>
</evidence>
<accession>A0ABN8I6S5</accession>
<comment type="catalytic activity">
    <reaction evidence="15">
        <text>an organic molecule + reduced [NADPH--hemoprotein reductase] + O2 = an alcohol + oxidized [NADPH--hemoprotein reductase] + H2O + H(+)</text>
        <dbReference type="Rhea" id="RHEA:17149"/>
        <dbReference type="Rhea" id="RHEA-COMP:11964"/>
        <dbReference type="Rhea" id="RHEA-COMP:11965"/>
        <dbReference type="ChEBI" id="CHEBI:15377"/>
        <dbReference type="ChEBI" id="CHEBI:15378"/>
        <dbReference type="ChEBI" id="CHEBI:15379"/>
        <dbReference type="ChEBI" id="CHEBI:30879"/>
        <dbReference type="ChEBI" id="CHEBI:57618"/>
        <dbReference type="ChEBI" id="CHEBI:58210"/>
        <dbReference type="ChEBI" id="CHEBI:142491"/>
        <dbReference type="EC" id="1.14.14.1"/>
    </reaction>
</comment>
<evidence type="ECO:0000256" key="13">
    <source>
        <dbReference type="ARBA" id="ARBA00023033"/>
    </source>
</evidence>
<keyword evidence="11 16" id="KW-0560">Oxidoreductase</keyword>
<dbReference type="InterPro" id="IPR001128">
    <property type="entry name" value="Cyt_P450"/>
</dbReference>
<sequence>MLLLPLCIVVCLVIWAYVYWTGVRQYWAKKGVPHLPPHPILGSLTFLQRQNPGLWMRDIYERFRSPYVGMWLFWRPALIINSPEIARKVLVKDSALFRDRLLSSGKSDPIGALNLFTVNDPLWTTIRRRLTAVFTAAKLKMTHGLVAKKNKELVQRIKREMNQNKRVNVRMVMSDYTTDVIGMAAFGITCDSTITGEGPLRAVTKEFSTYSWIRGLNWCCIFFIPELVDFFRFSLFPKHVTEYFRKIFRTMVDQRGGLDAEINENRDLLDALLKMRQECKKDNEDLSEDLLVAQAAIFLLGGSDTTSSALTFCIYELAFLPDLQEKLFKEQMDAIRDNELDAKLLSELVYLNSVIKETLRKYAPMGWFDRIAAKDYQIDENLTITAGTPIYVNAIGMHYDPDMFPEPYKFDPERFLPENEKEMQAFSYIPFGEGPRHCIGRRFGEQNLRFTLSTVIRNFKIQPTPNAPLPSQVEIEKKGLFLAPGQNLFLEFIPRN</sequence>
<organism evidence="18 19">
    <name type="scientific">Iphiclides podalirius</name>
    <name type="common">scarce swallowtail</name>
    <dbReference type="NCBI Taxonomy" id="110791"/>
    <lineage>
        <taxon>Eukaryota</taxon>
        <taxon>Metazoa</taxon>
        <taxon>Ecdysozoa</taxon>
        <taxon>Arthropoda</taxon>
        <taxon>Hexapoda</taxon>
        <taxon>Insecta</taxon>
        <taxon>Pterygota</taxon>
        <taxon>Neoptera</taxon>
        <taxon>Endopterygota</taxon>
        <taxon>Lepidoptera</taxon>
        <taxon>Glossata</taxon>
        <taxon>Ditrysia</taxon>
        <taxon>Papilionoidea</taxon>
        <taxon>Papilionidae</taxon>
        <taxon>Papilioninae</taxon>
        <taxon>Iphiclides</taxon>
    </lineage>
</organism>
<keyword evidence="8 16" id="KW-0479">Metal-binding</keyword>
<dbReference type="Pfam" id="PF00067">
    <property type="entry name" value="p450"/>
    <property type="match status" value="1"/>
</dbReference>